<evidence type="ECO:0000256" key="2">
    <source>
        <dbReference type="ARBA" id="ARBA00022723"/>
    </source>
</evidence>
<comment type="cofactor">
    <cofactor evidence="1">
        <name>Mg(2+)</name>
        <dbReference type="ChEBI" id="CHEBI:18420"/>
    </cofactor>
</comment>
<dbReference type="InterPro" id="IPR015813">
    <property type="entry name" value="Pyrv/PenolPyrv_kinase-like_dom"/>
</dbReference>
<reference evidence="7" key="1">
    <citation type="submission" date="2023-05" db="EMBL/GenBank/DDBJ databases">
        <title>Streptantibioticus silvisoli sp. nov., acidotolerant actinomycetes 1 from pine litter.</title>
        <authorList>
            <person name="Swiecimska M."/>
            <person name="Golinska P."/>
            <person name="Sangal V."/>
            <person name="Wachnowicz B."/>
            <person name="Goodfellow M."/>
        </authorList>
    </citation>
    <scope>NUCLEOTIDE SEQUENCE</scope>
    <source>
        <strain evidence="7">SL13</strain>
    </source>
</reference>
<dbReference type="InterPro" id="IPR011206">
    <property type="entry name" value="Citrate_lyase_beta/mcl1/mcl2"/>
</dbReference>
<feature type="binding site" evidence="4">
    <location>
        <position position="127"/>
    </location>
    <ligand>
        <name>substrate</name>
    </ligand>
</feature>
<keyword evidence="2 5" id="KW-0479">Metal-binding</keyword>
<dbReference type="InterPro" id="IPR005000">
    <property type="entry name" value="Aldolase/citrate-lyase_domain"/>
</dbReference>
<dbReference type="Gene3D" id="3.20.20.60">
    <property type="entry name" value="Phosphoenolpyruvate-binding domains"/>
    <property type="match status" value="1"/>
</dbReference>
<dbReference type="SUPFAM" id="SSF51621">
    <property type="entry name" value="Phosphoenolpyruvate/pyruvate domain"/>
    <property type="match status" value="1"/>
</dbReference>
<organism evidence="7">
    <name type="scientific">Streptantibioticus silvisoli</name>
    <dbReference type="NCBI Taxonomy" id="2705255"/>
    <lineage>
        <taxon>Bacteria</taxon>
        <taxon>Bacillati</taxon>
        <taxon>Actinomycetota</taxon>
        <taxon>Actinomycetes</taxon>
        <taxon>Kitasatosporales</taxon>
        <taxon>Streptomycetaceae</taxon>
        <taxon>Streptantibioticus</taxon>
    </lineage>
</organism>
<evidence type="ECO:0000256" key="4">
    <source>
        <dbReference type="PIRSR" id="PIRSR015582-1"/>
    </source>
</evidence>
<dbReference type="GO" id="GO:0006107">
    <property type="term" value="P:oxaloacetate metabolic process"/>
    <property type="evidence" value="ECO:0007669"/>
    <property type="project" value="TreeGrafter"/>
</dbReference>
<accession>A0AA90H0Y1</accession>
<evidence type="ECO:0000256" key="1">
    <source>
        <dbReference type="ARBA" id="ARBA00001946"/>
    </source>
</evidence>
<feature type="domain" description="HpcH/HpaI aldolase/citrate lyase" evidence="6">
    <location>
        <begin position="12"/>
        <end position="221"/>
    </location>
</feature>
<evidence type="ECO:0000313" key="7">
    <source>
        <dbReference type="EMBL" id="MDI5969346.1"/>
    </source>
</evidence>
<dbReference type="PANTHER" id="PTHR32308">
    <property type="entry name" value="LYASE BETA SUBUNIT, PUTATIVE (AFU_ORTHOLOGUE AFUA_4G13030)-RELATED"/>
    <property type="match status" value="1"/>
</dbReference>
<evidence type="ECO:0000256" key="3">
    <source>
        <dbReference type="ARBA" id="ARBA00022842"/>
    </source>
</evidence>
<dbReference type="RefSeq" id="WP_271312209.1">
    <property type="nucleotide sequence ID" value="NZ_JABXJJ020000009.1"/>
</dbReference>
<sequence>MTDDHARHRVFRSCLYVPGHHPDRIVRAYDTEADAVILDLEDAVPGPRKLEARELVAEAMATPAAKPTYVRVNPMSSGLCEDDVRAVAGPALAGVRVAKVDSPADVRRVAAVLRELGHPARIHVLIESAVALEHAFALATASPEVTMLGLGESDLRADLSTTAEGPTMDTSRARVIVAARAAGLPNPCQSVYAEPRDLRGLLVTSKHGRRLGFLGRMAIHPAQIPVIHDVYTPTTNEIDDALEICAAVDLAALESRSISITSQGKMIGPPMLARAKQVLELATALNLVTDVAWPAERARTWESVGHIRNNGGST</sequence>
<dbReference type="Pfam" id="PF03328">
    <property type="entry name" value="HpcH_HpaI"/>
    <property type="match status" value="1"/>
</dbReference>
<feature type="binding site" evidence="4">
    <location>
        <position position="71"/>
    </location>
    <ligand>
        <name>substrate</name>
    </ligand>
</feature>
<protein>
    <submittedName>
        <fullName evidence="7">CoA ester lyase</fullName>
    </submittedName>
</protein>
<feature type="binding site" evidence="5">
    <location>
        <position position="154"/>
    </location>
    <ligand>
        <name>Mg(2+)</name>
        <dbReference type="ChEBI" id="CHEBI:18420"/>
    </ligand>
</feature>
<dbReference type="InterPro" id="IPR040442">
    <property type="entry name" value="Pyrv_kinase-like_dom_sf"/>
</dbReference>
<dbReference type="GO" id="GO:0000287">
    <property type="term" value="F:magnesium ion binding"/>
    <property type="evidence" value="ECO:0007669"/>
    <property type="project" value="TreeGrafter"/>
</dbReference>
<keyword evidence="7" id="KW-0456">Lyase</keyword>
<keyword evidence="3 5" id="KW-0460">Magnesium</keyword>
<dbReference type="PIRSF" id="PIRSF015582">
    <property type="entry name" value="Cit_lyase_B"/>
    <property type="match status" value="1"/>
</dbReference>
<evidence type="ECO:0000256" key="5">
    <source>
        <dbReference type="PIRSR" id="PIRSR015582-2"/>
    </source>
</evidence>
<evidence type="ECO:0000259" key="6">
    <source>
        <dbReference type="Pfam" id="PF03328"/>
    </source>
</evidence>
<comment type="caution">
    <text evidence="7">The sequence shown here is derived from an EMBL/GenBank/DDBJ whole genome shotgun (WGS) entry which is preliminary data.</text>
</comment>
<dbReference type="EMBL" id="JABXJJ020000009">
    <property type="protein sequence ID" value="MDI5969346.1"/>
    <property type="molecule type" value="Genomic_DNA"/>
</dbReference>
<proteinExistence type="predicted"/>
<gene>
    <name evidence="7" type="ORF">POF50_008300</name>
</gene>
<dbReference type="GO" id="GO:0016829">
    <property type="term" value="F:lyase activity"/>
    <property type="evidence" value="ECO:0007669"/>
    <property type="project" value="UniProtKB-KW"/>
</dbReference>
<dbReference type="AlphaFoldDB" id="A0AA90H0Y1"/>
<name>A0AA90H0Y1_9ACTN</name>
<feature type="binding site" evidence="5">
    <location>
        <position position="127"/>
    </location>
    <ligand>
        <name>Mg(2+)</name>
        <dbReference type="ChEBI" id="CHEBI:18420"/>
    </ligand>
</feature>
<dbReference type="PANTHER" id="PTHR32308:SF10">
    <property type="entry name" value="CITRATE LYASE SUBUNIT BETA"/>
    <property type="match status" value="1"/>
</dbReference>